<evidence type="ECO:0000313" key="1">
    <source>
        <dbReference type="EMBL" id="KKT85786.1"/>
    </source>
</evidence>
<evidence type="ECO:0000313" key="2">
    <source>
        <dbReference type="Proteomes" id="UP000034797"/>
    </source>
</evidence>
<sequence length="101" mass="11684">MTTVVFEKSFFVRFLLLILSRSGFDHQHLHVMVPESHEENPYVHIKDHGITLMKVKICISLVSDQPAKIYIEPINIKTETLLDFADKADKMIKSRAKIFIS</sequence>
<accession>A0A0G1KQ46</accession>
<dbReference type="EMBL" id="LCJW01000022">
    <property type="protein sequence ID" value="KKT85786.1"/>
    <property type="molecule type" value="Genomic_DNA"/>
</dbReference>
<proteinExistence type="predicted"/>
<protein>
    <submittedName>
        <fullName evidence="1">Uncharacterized protein</fullName>
    </submittedName>
</protein>
<dbReference type="AlphaFoldDB" id="A0A0G1KQ46"/>
<name>A0A0G1KQ46_9BACT</name>
<gene>
    <name evidence="1" type="ORF">UW84_C0022G0018</name>
</gene>
<organism evidence="1 2">
    <name type="scientific">Candidatus Collierbacteria bacterium GW2011_GWA2_44_99</name>
    <dbReference type="NCBI Taxonomy" id="1618380"/>
    <lineage>
        <taxon>Bacteria</taxon>
        <taxon>Candidatus Collieribacteriota</taxon>
    </lineage>
</organism>
<dbReference type="Proteomes" id="UP000034797">
    <property type="component" value="Unassembled WGS sequence"/>
</dbReference>
<comment type="caution">
    <text evidence="1">The sequence shown here is derived from an EMBL/GenBank/DDBJ whole genome shotgun (WGS) entry which is preliminary data.</text>
</comment>
<reference evidence="1 2" key="1">
    <citation type="journal article" date="2015" name="Nature">
        <title>rRNA introns, odd ribosomes, and small enigmatic genomes across a large radiation of phyla.</title>
        <authorList>
            <person name="Brown C.T."/>
            <person name="Hug L.A."/>
            <person name="Thomas B.C."/>
            <person name="Sharon I."/>
            <person name="Castelle C.J."/>
            <person name="Singh A."/>
            <person name="Wilkins M.J."/>
            <person name="Williams K.H."/>
            <person name="Banfield J.F."/>
        </authorList>
    </citation>
    <scope>NUCLEOTIDE SEQUENCE [LARGE SCALE GENOMIC DNA]</scope>
</reference>